<dbReference type="KEGG" id="lle:AYR59_00615"/>
<evidence type="ECO:0000256" key="2">
    <source>
        <dbReference type="ARBA" id="ARBA00004948"/>
    </source>
</evidence>
<evidence type="ECO:0000313" key="11">
    <source>
        <dbReference type="Proteomes" id="UP000093346"/>
    </source>
</evidence>
<comment type="catalytic activity">
    <reaction evidence="1">
        <text>4-amino-5-aminomethyl-2-methylpyrimidine + H2O = 4-amino-5-hydroxymethyl-2-methylpyrimidine + NH4(+)</text>
        <dbReference type="Rhea" id="RHEA:31799"/>
        <dbReference type="ChEBI" id="CHEBI:15377"/>
        <dbReference type="ChEBI" id="CHEBI:16892"/>
        <dbReference type="ChEBI" id="CHEBI:28938"/>
        <dbReference type="ChEBI" id="CHEBI:63416"/>
        <dbReference type="EC" id="3.5.99.2"/>
    </reaction>
</comment>
<evidence type="ECO:0000256" key="3">
    <source>
        <dbReference type="ARBA" id="ARBA00010264"/>
    </source>
</evidence>
<comment type="subunit">
    <text evidence="4">Homotetramer.</text>
</comment>
<dbReference type="SUPFAM" id="SSF48613">
    <property type="entry name" value="Heme oxygenase-like"/>
    <property type="match status" value="1"/>
</dbReference>
<feature type="domain" description="Thiaminase-2/PQQC" evidence="9">
    <location>
        <begin position="12"/>
        <end position="219"/>
    </location>
</feature>
<dbReference type="Pfam" id="PF03070">
    <property type="entry name" value="TENA_THI-4"/>
    <property type="match status" value="1"/>
</dbReference>
<comment type="pathway">
    <text evidence="2">Cofactor biosynthesis; thiamine diphosphate biosynthesis.</text>
</comment>
<dbReference type="Proteomes" id="UP000093346">
    <property type="component" value="Chromosome"/>
</dbReference>
<dbReference type="InterPro" id="IPR004305">
    <property type="entry name" value="Thiaminase-2/PQQC"/>
</dbReference>
<dbReference type="GO" id="GO:0009228">
    <property type="term" value="P:thiamine biosynthetic process"/>
    <property type="evidence" value="ECO:0007669"/>
    <property type="project" value="UniProtKB-KW"/>
</dbReference>
<dbReference type="EMBL" id="CP014907">
    <property type="protein sequence ID" value="ANZ58655.1"/>
    <property type="molecule type" value="Genomic_DNA"/>
</dbReference>
<dbReference type="PANTHER" id="PTHR43198:SF2">
    <property type="entry name" value="SI:CH1073-67J19.1-RELATED"/>
    <property type="match status" value="1"/>
</dbReference>
<reference evidence="10 11" key="1">
    <citation type="submission" date="2016-03" db="EMBL/GenBank/DDBJ databases">
        <title>Pediococcus and Lactobacillus from brewery environment - whole genome sequencing and assembly.</title>
        <authorList>
            <person name="Behr J."/>
            <person name="Geissler A.J."/>
            <person name="Vogel R.F."/>
        </authorList>
    </citation>
    <scope>NUCLEOTIDE SEQUENCE [LARGE SCALE GENOMIC DNA]</scope>
    <source>
        <strain evidence="10 11">TMW 1.481</strain>
    </source>
</reference>
<organism evidence="10 11">
    <name type="scientific">Fructilactobacillus lindneri</name>
    <dbReference type="NCBI Taxonomy" id="53444"/>
    <lineage>
        <taxon>Bacteria</taxon>
        <taxon>Bacillati</taxon>
        <taxon>Bacillota</taxon>
        <taxon>Bacilli</taxon>
        <taxon>Lactobacillales</taxon>
        <taxon>Lactobacillaceae</taxon>
        <taxon>Fructilactobacillus</taxon>
    </lineage>
</organism>
<evidence type="ECO:0000256" key="1">
    <source>
        <dbReference type="ARBA" id="ARBA00001881"/>
    </source>
</evidence>
<sequence>MQQPSFSEQLKQQAIPIMTNINHHPFVTGIRDGYVPKTALLKYVQQDEQYLKGFIATYQSLVDNLNDAQETQLMKNTETEIGHEHSPHEMFCEIARVDYEQQSNKPVGKITKGYLNHMQSSADSGSLLNTLAALTPCPWTYSVLVKQMIIEGKTGKNNPFTEWIEFYGKTNSEDIDMSKHFFNRIDQLASKATTDELCQAEAYFLDSCQWELEFWEQAYPQK</sequence>
<evidence type="ECO:0000313" key="10">
    <source>
        <dbReference type="EMBL" id="ANZ58655.1"/>
    </source>
</evidence>
<dbReference type="CDD" id="cd19360">
    <property type="entry name" value="TenA_C_SaTenA-like"/>
    <property type="match status" value="1"/>
</dbReference>
<comment type="catalytic activity">
    <reaction evidence="8">
        <text>thiamine + H2O = 5-(2-hydroxyethyl)-4-methylthiazole + 4-amino-5-hydroxymethyl-2-methylpyrimidine + H(+)</text>
        <dbReference type="Rhea" id="RHEA:17509"/>
        <dbReference type="ChEBI" id="CHEBI:15377"/>
        <dbReference type="ChEBI" id="CHEBI:15378"/>
        <dbReference type="ChEBI" id="CHEBI:16892"/>
        <dbReference type="ChEBI" id="CHEBI:17957"/>
        <dbReference type="ChEBI" id="CHEBI:18385"/>
        <dbReference type="EC" id="3.5.99.2"/>
    </reaction>
</comment>
<name>A0AB33BGK0_9LACO</name>
<dbReference type="Gene3D" id="1.20.910.10">
    <property type="entry name" value="Heme oxygenase-like"/>
    <property type="match status" value="1"/>
</dbReference>
<dbReference type="GO" id="GO:0050334">
    <property type="term" value="F:thiaminase activity"/>
    <property type="evidence" value="ECO:0007669"/>
    <property type="project" value="UniProtKB-EC"/>
</dbReference>
<dbReference type="EC" id="3.5.99.2" evidence="5"/>
<dbReference type="InterPro" id="IPR016084">
    <property type="entry name" value="Haem_Oase-like_multi-hlx"/>
</dbReference>
<dbReference type="GO" id="GO:0005829">
    <property type="term" value="C:cytosol"/>
    <property type="evidence" value="ECO:0007669"/>
    <property type="project" value="TreeGrafter"/>
</dbReference>
<evidence type="ECO:0000256" key="5">
    <source>
        <dbReference type="ARBA" id="ARBA00012684"/>
    </source>
</evidence>
<dbReference type="PANTHER" id="PTHR43198">
    <property type="entry name" value="BIFUNCTIONAL TH2 PROTEIN"/>
    <property type="match status" value="1"/>
</dbReference>
<protein>
    <recommendedName>
        <fullName evidence="6">Aminopyrimidine aminohydrolase</fullName>
        <ecNumber evidence="5">3.5.99.2</ecNumber>
    </recommendedName>
</protein>
<comment type="similarity">
    <text evidence="3">Belongs to the TenA family.</text>
</comment>
<gene>
    <name evidence="10" type="ORF">AYR59_00615</name>
</gene>
<accession>A0AB33BGK0</accession>
<evidence type="ECO:0000256" key="8">
    <source>
        <dbReference type="ARBA" id="ARBA00048337"/>
    </source>
</evidence>
<evidence type="ECO:0000259" key="9">
    <source>
        <dbReference type="Pfam" id="PF03070"/>
    </source>
</evidence>
<evidence type="ECO:0000256" key="7">
    <source>
        <dbReference type="ARBA" id="ARBA00022977"/>
    </source>
</evidence>
<proteinExistence type="inferred from homology"/>
<evidence type="ECO:0000256" key="4">
    <source>
        <dbReference type="ARBA" id="ARBA00011881"/>
    </source>
</evidence>
<dbReference type="AlphaFoldDB" id="A0AB33BGK0"/>
<evidence type="ECO:0000256" key="6">
    <source>
        <dbReference type="ARBA" id="ARBA00013647"/>
    </source>
</evidence>
<dbReference type="InterPro" id="IPR050967">
    <property type="entry name" value="Thiamine_Salvage_TenA"/>
</dbReference>
<keyword evidence="7" id="KW-0784">Thiamine biosynthesis</keyword>